<gene>
    <name evidence="2" type="ORF">BN873_350107</name>
</gene>
<accession>W6M4P3</accession>
<dbReference type="GO" id="GO:0016209">
    <property type="term" value="F:antioxidant activity"/>
    <property type="evidence" value="ECO:0007669"/>
    <property type="project" value="InterPro"/>
</dbReference>
<name>W6M4P3_9GAMM</name>
<dbReference type="Proteomes" id="UP000035760">
    <property type="component" value="Unassembled WGS sequence"/>
</dbReference>
<dbReference type="Gene3D" id="3.40.30.10">
    <property type="entry name" value="Glutaredoxin"/>
    <property type="match status" value="1"/>
</dbReference>
<reference evidence="2" key="1">
    <citation type="submission" date="2013-07" db="EMBL/GenBank/DDBJ databases">
        <authorList>
            <person name="McIlroy S."/>
        </authorList>
    </citation>
    <scope>NUCLEOTIDE SEQUENCE [LARGE SCALE GENOMIC DNA]</scope>
    <source>
        <strain evidence="2">Run_A_D11</strain>
    </source>
</reference>
<comment type="caution">
    <text evidence="2">The sequence shown here is derived from an EMBL/GenBank/DDBJ whole genome shotgun (WGS) entry which is preliminary data.</text>
</comment>
<evidence type="ECO:0000259" key="1">
    <source>
        <dbReference type="PROSITE" id="PS51352"/>
    </source>
</evidence>
<reference evidence="2" key="2">
    <citation type="submission" date="2014-03" db="EMBL/GenBank/DDBJ databases">
        <title>Candidatus Competibacter-lineage genomes retrieved from metagenomes reveal functional metabolic diversity.</title>
        <authorList>
            <person name="McIlroy S.J."/>
            <person name="Albertsen M."/>
            <person name="Andresen E.K."/>
            <person name="Saunders A.M."/>
            <person name="Kristiansen R."/>
            <person name="Stokholm-Bjerregaard M."/>
            <person name="Nielsen K.L."/>
            <person name="Nielsen P.H."/>
        </authorList>
    </citation>
    <scope>NUCLEOTIDE SEQUENCE</scope>
    <source>
        <strain evidence="2">Run_A_D11</strain>
    </source>
</reference>
<dbReference type="InterPro" id="IPR050553">
    <property type="entry name" value="Thioredoxin_ResA/DsbE_sf"/>
</dbReference>
<feature type="domain" description="Thioredoxin" evidence="1">
    <location>
        <begin position="26"/>
        <end position="164"/>
    </location>
</feature>
<sequence>MMAAQPLLTLLLLVLLVGCEAESPLLRIGTAAPAFTLNRLDGVTSHFPEQYANQVVAIRFWADWCPSCRSEMTALEPVYRQYHDRGLVILAVNVLQPAETVRPFVTQLGISYDVLLDTQGEVTRQYQVMALPVTYIIDRKGIIRTRILGESTPEVFTKEITGLL</sequence>
<dbReference type="CDD" id="cd02966">
    <property type="entry name" value="TlpA_like_family"/>
    <property type="match status" value="1"/>
</dbReference>
<keyword evidence="3" id="KW-1185">Reference proteome</keyword>
<dbReference type="InterPro" id="IPR036249">
    <property type="entry name" value="Thioredoxin-like_sf"/>
</dbReference>
<dbReference type="STRING" id="1400863.BN873_350107"/>
<dbReference type="PANTHER" id="PTHR42852">
    <property type="entry name" value="THIOL:DISULFIDE INTERCHANGE PROTEIN DSBE"/>
    <property type="match status" value="1"/>
</dbReference>
<dbReference type="RefSeq" id="WP_053085291.1">
    <property type="nucleotide sequence ID" value="NZ_CBTJ020000042.1"/>
</dbReference>
<evidence type="ECO:0000313" key="3">
    <source>
        <dbReference type="Proteomes" id="UP000035760"/>
    </source>
</evidence>
<proteinExistence type="predicted"/>
<protein>
    <submittedName>
        <fullName evidence="2">Alkyl hydroperoxide reductase/thiol specific antioxidant/Mal allergen</fullName>
    </submittedName>
</protein>
<dbReference type="EMBL" id="CBTJ020000042">
    <property type="protein sequence ID" value="CDI02851.1"/>
    <property type="molecule type" value="Genomic_DNA"/>
</dbReference>
<dbReference type="SUPFAM" id="SSF52833">
    <property type="entry name" value="Thioredoxin-like"/>
    <property type="match status" value="1"/>
</dbReference>
<organism evidence="2 3">
    <name type="scientific">Candidatus Competibacter denitrificans Run_A_D11</name>
    <dbReference type="NCBI Taxonomy" id="1400863"/>
    <lineage>
        <taxon>Bacteria</taxon>
        <taxon>Pseudomonadati</taxon>
        <taxon>Pseudomonadota</taxon>
        <taxon>Gammaproteobacteria</taxon>
        <taxon>Candidatus Competibacteraceae</taxon>
        <taxon>Candidatus Competibacter</taxon>
    </lineage>
</organism>
<dbReference type="AlphaFoldDB" id="W6M4P3"/>
<dbReference type="InterPro" id="IPR013766">
    <property type="entry name" value="Thioredoxin_domain"/>
</dbReference>
<dbReference type="GO" id="GO:0016491">
    <property type="term" value="F:oxidoreductase activity"/>
    <property type="evidence" value="ECO:0007669"/>
    <property type="project" value="InterPro"/>
</dbReference>
<dbReference type="PROSITE" id="PS51352">
    <property type="entry name" value="THIOREDOXIN_2"/>
    <property type="match status" value="1"/>
</dbReference>
<dbReference type="OrthoDB" id="9788279at2"/>
<dbReference type="PANTHER" id="PTHR42852:SF17">
    <property type="entry name" value="THIOREDOXIN-LIKE PROTEIN HI_1115"/>
    <property type="match status" value="1"/>
</dbReference>
<dbReference type="Pfam" id="PF00578">
    <property type="entry name" value="AhpC-TSA"/>
    <property type="match status" value="1"/>
</dbReference>
<dbReference type="InterPro" id="IPR000866">
    <property type="entry name" value="AhpC/TSA"/>
</dbReference>
<evidence type="ECO:0000313" key="2">
    <source>
        <dbReference type="EMBL" id="CDI02851.1"/>
    </source>
</evidence>